<keyword evidence="2" id="KW-1185">Reference proteome</keyword>
<proteinExistence type="predicted"/>
<evidence type="ECO:0000313" key="2">
    <source>
        <dbReference type="Proteomes" id="UP001732700"/>
    </source>
</evidence>
<organism evidence="1 2">
    <name type="scientific">Avena sativa</name>
    <name type="common">Oat</name>
    <dbReference type="NCBI Taxonomy" id="4498"/>
    <lineage>
        <taxon>Eukaryota</taxon>
        <taxon>Viridiplantae</taxon>
        <taxon>Streptophyta</taxon>
        <taxon>Embryophyta</taxon>
        <taxon>Tracheophyta</taxon>
        <taxon>Spermatophyta</taxon>
        <taxon>Magnoliopsida</taxon>
        <taxon>Liliopsida</taxon>
        <taxon>Poales</taxon>
        <taxon>Poaceae</taxon>
        <taxon>BOP clade</taxon>
        <taxon>Pooideae</taxon>
        <taxon>Poodae</taxon>
        <taxon>Poeae</taxon>
        <taxon>Poeae Chloroplast Group 1 (Aveneae type)</taxon>
        <taxon>Aveninae</taxon>
        <taxon>Avena</taxon>
    </lineage>
</organism>
<dbReference type="Proteomes" id="UP001732700">
    <property type="component" value="Chromosome 1D"/>
</dbReference>
<reference evidence="1" key="2">
    <citation type="submission" date="2025-09" db="UniProtKB">
        <authorList>
            <consortium name="EnsemblPlants"/>
        </authorList>
    </citation>
    <scope>IDENTIFICATION</scope>
</reference>
<protein>
    <submittedName>
        <fullName evidence="1">Uncharacterized protein</fullName>
    </submittedName>
</protein>
<evidence type="ECO:0000313" key="1">
    <source>
        <dbReference type="EnsemblPlants" id="AVESA.00010b.r2.1DG0151150.1.CDS.1"/>
    </source>
</evidence>
<accession>A0ACD5TZG7</accession>
<dbReference type="EnsemblPlants" id="AVESA.00010b.r2.1DG0151150.1">
    <property type="protein sequence ID" value="AVESA.00010b.r2.1DG0151150.1.CDS.1"/>
    <property type="gene ID" value="AVESA.00010b.r2.1DG0151150"/>
</dbReference>
<reference evidence="1" key="1">
    <citation type="submission" date="2021-05" db="EMBL/GenBank/DDBJ databases">
        <authorList>
            <person name="Scholz U."/>
            <person name="Mascher M."/>
            <person name="Fiebig A."/>
        </authorList>
    </citation>
    <scope>NUCLEOTIDE SEQUENCE [LARGE SCALE GENOMIC DNA]</scope>
</reference>
<sequence length="782" mass="89709">MAGVVRLWNNLEVQILVLISFMLQVFLLMFAGMRRRNISVVPRTLLWLAYLLADFIAIYILGHMSFNSKSHEKQQVMAFWAPFLLVHLGGQDTITAYSIEDNQLWPRHLLTFSAQTLGVAYVLCKYIGSSGTFVTAATLMFVTGVLKYGERIWALKSASLDNMIKFLDGRKSRDVKQAYKKYDCAQTLGHEEVLQGAHDLLPICIAQFVDYKFWPSPFQSEAVDLFFCEGHMYKMIEMQLSLVHDFLYTKAVVVFTWYGCFIRAISSVATITTFFLFQSSIQKHYLDRCDVIITYILISGAVALELTALLKAMGSTWICALLHARRWHGLHNIVVSIRRYVNAAERNRRWSGSIGQPKPLHGNGRGSRGWIGKIAKWFGLEYSGGCKDLLKKLQYSLPAIPDGTKELVLGELRRMVLECRGKEDIMRSYSGQCALNPWNGFFEDPTSRAGIDFDDKILAWYIATKMFLSVSSPVEATQHKDVVEAIRAISAYMVFLLAERPYILPSPVRPGSYTNSEAAYVDLHFSATKHPIECIKRKGELHKRWEEIDKRREGLDLDNIDIRSEAIELEVIMHKLKKIREELMEPDSSPMNAIFGYMKRSQELDRRIHELDKRRAALKTRARREALDRELDKINEEVQDLETRKEKLLYLGSSPPPALARGADLMESLVYMEARAGEREVRHVVLGVWVEMLCYAAHHCSRDSHARQLNSGGEFITIVWLLSTAIFNHRYCGEDWFKEGVKESFGSPPIDLVGLLLNCFPCIGGRRRERERERERERWDVD</sequence>
<name>A0ACD5TZG7_AVESA</name>